<sequence>MSEGRRTLATNSWKWLHLLERFRRQGPHQEQCRSVLWDNRSRRVEGNTLTLIETASFS</sequence>
<feature type="non-terminal residue" evidence="1">
    <location>
        <position position="58"/>
    </location>
</feature>
<gene>
    <name evidence="1" type="ORF">NTEN_LOCUS5396</name>
</gene>
<proteinExistence type="predicted"/>
<evidence type="ECO:0000313" key="2">
    <source>
        <dbReference type="Proteomes" id="UP000479000"/>
    </source>
</evidence>
<name>A0A6H5GBB9_9HEMI</name>
<dbReference type="EMBL" id="CADCXU010008233">
    <property type="protein sequence ID" value="CAA9999113.1"/>
    <property type="molecule type" value="Genomic_DNA"/>
</dbReference>
<reference evidence="1 2" key="1">
    <citation type="submission" date="2020-02" db="EMBL/GenBank/DDBJ databases">
        <authorList>
            <person name="Ferguson B K."/>
        </authorList>
    </citation>
    <scope>NUCLEOTIDE SEQUENCE [LARGE SCALE GENOMIC DNA]</scope>
</reference>
<dbReference type="Proteomes" id="UP000479000">
    <property type="component" value="Unassembled WGS sequence"/>
</dbReference>
<dbReference type="AlphaFoldDB" id="A0A6H5GBB9"/>
<evidence type="ECO:0000313" key="1">
    <source>
        <dbReference type="EMBL" id="CAA9999113.1"/>
    </source>
</evidence>
<protein>
    <submittedName>
        <fullName evidence="1">Uncharacterized protein</fullName>
    </submittedName>
</protein>
<accession>A0A6H5GBB9</accession>
<organism evidence="1 2">
    <name type="scientific">Nesidiocoris tenuis</name>
    <dbReference type="NCBI Taxonomy" id="355587"/>
    <lineage>
        <taxon>Eukaryota</taxon>
        <taxon>Metazoa</taxon>
        <taxon>Ecdysozoa</taxon>
        <taxon>Arthropoda</taxon>
        <taxon>Hexapoda</taxon>
        <taxon>Insecta</taxon>
        <taxon>Pterygota</taxon>
        <taxon>Neoptera</taxon>
        <taxon>Paraneoptera</taxon>
        <taxon>Hemiptera</taxon>
        <taxon>Heteroptera</taxon>
        <taxon>Panheteroptera</taxon>
        <taxon>Cimicomorpha</taxon>
        <taxon>Miridae</taxon>
        <taxon>Dicyphina</taxon>
        <taxon>Nesidiocoris</taxon>
    </lineage>
</organism>
<keyword evidence="2" id="KW-1185">Reference proteome</keyword>